<dbReference type="SUPFAM" id="SSF53448">
    <property type="entry name" value="Nucleotide-diphospho-sugar transferases"/>
    <property type="match status" value="1"/>
</dbReference>
<accession>A0ABV7WK37</accession>
<dbReference type="EC" id="2.4.-.-" evidence="4"/>
<keyword evidence="4" id="KW-0328">Glycosyltransferase</keyword>
<name>A0ABV7WK37_9MICO</name>
<comment type="caution">
    <text evidence="4">The sequence shown here is derived from an EMBL/GenBank/DDBJ whole genome shotgun (WGS) entry which is preliminary data.</text>
</comment>
<dbReference type="Gene3D" id="3.90.550.10">
    <property type="entry name" value="Spore Coat Polysaccharide Biosynthesis Protein SpsA, Chain A"/>
    <property type="match status" value="1"/>
</dbReference>
<proteinExistence type="predicted"/>
<dbReference type="GO" id="GO:0016757">
    <property type="term" value="F:glycosyltransferase activity"/>
    <property type="evidence" value="ECO:0007669"/>
    <property type="project" value="UniProtKB-KW"/>
</dbReference>
<dbReference type="InterPro" id="IPR001173">
    <property type="entry name" value="Glyco_trans_2-like"/>
</dbReference>
<protein>
    <submittedName>
        <fullName evidence="4">Glycosyltransferase</fullName>
        <ecNumber evidence="4">2.4.-.-</ecNumber>
    </submittedName>
</protein>
<keyword evidence="1 4" id="KW-0808">Transferase</keyword>
<evidence type="ECO:0000256" key="1">
    <source>
        <dbReference type="ARBA" id="ARBA00022679"/>
    </source>
</evidence>
<dbReference type="Pfam" id="PF02709">
    <property type="entry name" value="Glyco_transf_7C"/>
    <property type="match status" value="1"/>
</dbReference>
<organism evidence="4 5">
    <name type="scientific">Aquipuribacter hungaricus</name>
    <dbReference type="NCBI Taxonomy" id="545624"/>
    <lineage>
        <taxon>Bacteria</taxon>
        <taxon>Bacillati</taxon>
        <taxon>Actinomycetota</taxon>
        <taxon>Actinomycetes</taxon>
        <taxon>Micrococcales</taxon>
        <taxon>Intrasporangiaceae</taxon>
        <taxon>Aquipuribacter</taxon>
    </lineage>
</organism>
<dbReference type="InterPro" id="IPR029044">
    <property type="entry name" value="Nucleotide-diphossugar_trans"/>
</dbReference>
<keyword evidence="5" id="KW-1185">Reference proteome</keyword>
<evidence type="ECO:0000259" key="3">
    <source>
        <dbReference type="Pfam" id="PF02709"/>
    </source>
</evidence>
<feature type="domain" description="Galactosyltransferase C-terminal" evidence="3">
    <location>
        <begin position="191"/>
        <end position="242"/>
    </location>
</feature>
<dbReference type="CDD" id="cd00761">
    <property type="entry name" value="Glyco_tranf_GTA_type"/>
    <property type="match status" value="1"/>
</dbReference>
<feature type="domain" description="Glycosyltransferase 2-like" evidence="2">
    <location>
        <begin position="17"/>
        <end position="122"/>
    </location>
</feature>
<evidence type="ECO:0000313" key="4">
    <source>
        <dbReference type="EMBL" id="MFC3689860.1"/>
    </source>
</evidence>
<reference evidence="5" key="1">
    <citation type="journal article" date="2019" name="Int. J. Syst. Evol. Microbiol.">
        <title>The Global Catalogue of Microorganisms (GCM) 10K type strain sequencing project: providing services to taxonomists for standard genome sequencing and annotation.</title>
        <authorList>
            <consortium name="The Broad Institute Genomics Platform"/>
            <consortium name="The Broad Institute Genome Sequencing Center for Infectious Disease"/>
            <person name="Wu L."/>
            <person name="Ma J."/>
        </authorList>
    </citation>
    <scope>NUCLEOTIDE SEQUENCE [LARGE SCALE GENOMIC DNA]</scope>
    <source>
        <strain evidence="5">NCAIM B.02333</strain>
    </source>
</reference>
<dbReference type="Proteomes" id="UP001595685">
    <property type="component" value="Unassembled WGS sequence"/>
</dbReference>
<dbReference type="RefSeq" id="WP_376983921.1">
    <property type="nucleotide sequence ID" value="NZ_JBHRWW010000013.1"/>
</dbReference>
<sequence>MTEVPEVPESPETAEVSVVVTHYDAPDRLALVLAGLAAQTLPADRFEVVVADDGSPVAPVLPPQPYALRLVAQEDDGFRAAAARNLGAAAGTGRVLCFLDGDTVPEPGYLAAVLAETDATAAADLAAPGGTGEVLVVGRRRHADLAGWTPARLSAWFAGTGGAPEELEEPRWLVDGFRWTDDLRAADDESYRWVIAAVLSMHRSLFERVGGFEPSFRAYGGEDWEIANRCWLAGAQLRHVPGAVAWHDGVDFAGREVDRRAVQNAQAATLATLLPSPATRPPGPVWASPLVVVEVDDRGWTPEQALLTMASLLRAGDVGVWLRDGAVAAEGAPLADDPRVRAGEVPAPVLLRCRARVRVTAPVELVEPLADLVARAPVDLPGVRVRHARDLARRGWDGPGPAIADGARRPGDPGAAHRGAAPAGLAPVPHDVALGGLLRARYEAR</sequence>
<dbReference type="PANTHER" id="PTHR43685:SF3">
    <property type="entry name" value="SLR2126 PROTEIN"/>
    <property type="match status" value="1"/>
</dbReference>
<evidence type="ECO:0000313" key="5">
    <source>
        <dbReference type="Proteomes" id="UP001595685"/>
    </source>
</evidence>
<dbReference type="InterPro" id="IPR050834">
    <property type="entry name" value="Glycosyltransf_2"/>
</dbReference>
<dbReference type="Pfam" id="PF00535">
    <property type="entry name" value="Glycos_transf_2"/>
    <property type="match status" value="1"/>
</dbReference>
<dbReference type="EMBL" id="JBHRWW010000013">
    <property type="protein sequence ID" value="MFC3689860.1"/>
    <property type="molecule type" value="Genomic_DNA"/>
</dbReference>
<dbReference type="InterPro" id="IPR027791">
    <property type="entry name" value="Galactosyl_T_C"/>
</dbReference>
<evidence type="ECO:0000259" key="2">
    <source>
        <dbReference type="Pfam" id="PF00535"/>
    </source>
</evidence>
<gene>
    <name evidence="4" type="ORF">ACFOLH_16035</name>
</gene>
<dbReference type="PANTHER" id="PTHR43685">
    <property type="entry name" value="GLYCOSYLTRANSFERASE"/>
    <property type="match status" value="1"/>
</dbReference>